<dbReference type="GO" id="GO:0009536">
    <property type="term" value="C:plastid"/>
    <property type="evidence" value="ECO:0007669"/>
    <property type="project" value="UniProtKB-ARBA"/>
</dbReference>
<feature type="signal peptide" evidence="10">
    <location>
        <begin position="1"/>
        <end position="15"/>
    </location>
</feature>
<dbReference type="InterPro" id="IPR033135">
    <property type="entry name" value="ClpP_His_AS"/>
</dbReference>
<dbReference type="GO" id="GO:0006515">
    <property type="term" value="P:protein quality control for misfolded or incompletely synthesized proteins"/>
    <property type="evidence" value="ECO:0007669"/>
    <property type="project" value="TreeGrafter"/>
</dbReference>
<evidence type="ECO:0000313" key="12">
    <source>
        <dbReference type="Proteomes" id="UP000092600"/>
    </source>
</evidence>
<dbReference type="InterPro" id="IPR023562">
    <property type="entry name" value="ClpP/TepA"/>
</dbReference>
<dbReference type="PANTHER" id="PTHR10381">
    <property type="entry name" value="ATP-DEPENDENT CLP PROTEASE PROTEOLYTIC SUBUNIT"/>
    <property type="match status" value="1"/>
</dbReference>
<evidence type="ECO:0000256" key="3">
    <source>
        <dbReference type="ARBA" id="ARBA00022670"/>
    </source>
</evidence>
<dbReference type="PRINTS" id="PR00127">
    <property type="entry name" value="CLPPROTEASEP"/>
</dbReference>
<dbReference type="Proteomes" id="UP000092600">
    <property type="component" value="Unassembled WGS sequence"/>
</dbReference>
<dbReference type="PANTHER" id="PTHR10381:SF11">
    <property type="entry name" value="ATP-DEPENDENT CLP PROTEASE PROTEOLYTIC SUBUNIT, MITOCHONDRIAL"/>
    <property type="match status" value="1"/>
</dbReference>
<dbReference type="GO" id="GO:0004176">
    <property type="term" value="F:ATP-dependent peptidase activity"/>
    <property type="evidence" value="ECO:0007669"/>
    <property type="project" value="InterPro"/>
</dbReference>
<comment type="similarity">
    <text evidence="1 9">Belongs to the peptidase S14 family.</text>
</comment>
<dbReference type="Pfam" id="PF00574">
    <property type="entry name" value="CLP_protease"/>
    <property type="match status" value="1"/>
</dbReference>
<evidence type="ECO:0000313" key="11">
    <source>
        <dbReference type="EMBL" id="OAY80599.1"/>
    </source>
</evidence>
<keyword evidence="4 8" id="KW-0378">Hydrolase</keyword>
<evidence type="ECO:0000256" key="1">
    <source>
        <dbReference type="ARBA" id="ARBA00007039"/>
    </source>
</evidence>
<gene>
    <name evidence="11" type="ORF">ACMD2_24495</name>
</gene>
<dbReference type="SUPFAM" id="SSF52096">
    <property type="entry name" value="ClpP/crotonase"/>
    <property type="match status" value="1"/>
</dbReference>
<feature type="active site" evidence="6">
    <location>
        <position position="102"/>
    </location>
</feature>
<dbReference type="GO" id="GO:0004252">
    <property type="term" value="F:serine-type endopeptidase activity"/>
    <property type="evidence" value="ECO:0007669"/>
    <property type="project" value="UniProtKB-EC"/>
</dbReference>
<dbReference type="STRING" id="4615.A0A199VU78"/>
<keyword evidence="10" id="KW-0732">Signal</keyword>
<dbReference type="InterPro" id="IPR018215">
    <property type="entry name" value="ClpP_Ser_AS"/>
</dbReference>
<keyword evidence="3 8" id="KW-0645">Protease</keyword>
<dbReference type="GO" id="GO:0009368">
    <property type="term" value="C:endopeptidase Clp complex"/>
    <property type="evidence" value="ECO:0007669"/>
    <property type="project" value="TreeGrafter"/>
</dbReference>
<evidence type="ECO:0000256" key="10">
    <source>
        <dbReference type="SAM" id="SignalP"/>
    </source>
</evidence>
<keyword evidence="5 8" id="KW-0720">Serine protease</keyword>
<feature type="active site" evidence="7">
    <location>
        <position position="127"/>
    </location>
</feature>
<proteinExistence type="inferred from homology"/>
<dbReference type="AlphaFoldDB" id="A0A199VU78"/>
<evidence type="ECO:0000256" key="6">
    <source>
        <dbReference type="PROSITE-ProRule" id="PRU10085"/>
    </source>
</evidence>
<evidence type="ECO:0000256" key="5">
    <source>
        <dbReference type="ARBA" id="ARBA00022825"/>
    </source>
</evidence>
<feature type="chain" id="PRO_5012136266" description="ATP-dependent Clp protease proteolytic subunit" evidence="10">
    <location>
        <begin position="16"/>
        <end position="202"/>
    </location>
</feature>
<dbReference type="InterPro" id="IPR001907">
    <property type="entry name" value="ClpP"/>
</dbReference>
<organism evidence="11 12">
    <name type="scientific">Ananas comosus</name>
    <name type="common">Pineapple</name>
    <name type="synonym">Ananas ananas</name>
    <dbReference type="NCBI Taxonomy" id="4615"/>
    <lineage>
        <taxon>Eukaryota</taxon>
        <taxon>Viridiplantae</taxon>
        <taxon>Streptophyta</taxon>
        <taxon>Embryophyta</taxon>
        <taxon>Tracheophyta</taxon>
        <taxon>Spermatophyta</taxon>
        <taxon>Magnoliopsida</taxon>
        <taxon>Liliopsida</taxon>
        <taxon>Poales</taxon>
        <taxon>Bromeliaceae</taxon>
        <taxon>Bromelioideae</taxon>
        <taxon>Ananas</taxon>
    </lineage>
</organism>
<dbReference type="EC" id="3.4.21.92" evidence="8"/>
<evidence type="ECO:0000256" key="8">
    <source>
        <dbReference type="RuleBase" id="RU000549"/>
    </source>
</evidence>
<dbReference type="CDD" id="cd07017">
    <property type="entry name" value="S14_ClpP_2"/>
    <property type="match status" value="1"/>
</dbReference>
<evidence type="ECO:0000256" key="4">
    <source>
        <dbReference type="ARBA" id="ARBA00022801"/>
    </source>
</evidence>
<dbReference type="Gene3D" id="3.90.226.10">
    <property type="entry name" value="2-enoyl-CoA Hydratase, Chain A, domain 1"/>
    <property type="match status" value="1"/>
</dbReference>
<dbReference type="PROSITE" id="PS00382">
    <property type="entry name" value="CLP_PROTEASE_HIS"/>
    <property type="match status" value="1"/>
</dbReference>
<comment type="caution">
    <text evidence="11">The sequence shown here is derived from an EMBL/GenBank/DDBJ whole genome shotgun (WGS) entry which is preliminary data.</text>
</comment>
<evidence type="ECO:0000256" key="7">
    <source>
        <dbReference type="PROSITE-ProRule" id="PRU10086"/>
    </source>
</evidence>
<accession>A0A199VU78</accession>
<reference evidence="11 12" key="1">
    <citation type="journal article" date="2016" name="DNA Res.">
        <title>The draft genome of MD-2 pineapple using hybrid error correction of long reads.</title>
        <authorList>
            <person name="Redwan R.M."/>
            <person name="Saidin A."/>
            <person name="Kumar S.V."/>
        </authorList>
    </citation>
    <scope>NUCLEOTIDE SEQUENCE [LARGE SCALE GENOMIC DNA]</scope>
    <source>
        <strain evidence="12">cv. MD2</strain>
        <tissue evidence="11">Leaf</tissue>
    </source>
</reference>
<dbReference type="GO" id="GO:0051117">
    <property type="term" value="F:ATPase binding"/>
    <property type="evidence" value="ECO:0007669"/>
    <property type="project" value="TreeGrafter"/>
</dbReference>
<comment type="subunit">
    <text evidence="2">Component of the chloroplastic Clp protease core complex.</text>
</comment>
<dbReference type="InterPro" id="IPR029045">
    <property type="entry name" value="ClpP/crotonase-like_dom_sf"/>
</dbReference>
<dbReference type="PROSITE" id="PS00381">
    <property type="entry name" value="CLP_PROTEASE_SER"/>
    <property type="match status" value="1"/>
</dbReference>
<protein>
    <recommendedName>
        <fullName evidence="9">ATP-dependent Clp protease proteolytic subunit</fullName>
        <ecNumber evidence="8">3.4.21.92</ecNumber>
    </recommendedName>
</protein>
<evidence type="ECO:0000256" key="2">
    <source>
        <dbReference type="ARBA" id="ARBA00011607"/>
    </source>
</evidence>
<dbReference type="EMBL" id="LSRQ01000836">
    <property type="protein sequence ID" value="OAY80599.1"/>
    <property type="molecule type" value="Genomic_DNA"/>
</dbReference>
<name>A0A199VU78_ANACO</name>
<evidence type="ECO:0000256" key="9">
    <source>
        <dbReference type="RuleBase" id="RU003567"/>
    </source>
</evidence>
<sequence length="202" mass="21530">MWCRSLFRLVAYAAAALQSRCYGLLSILNEKRIVCISGPITDDTACTMLLKLLSLAKNRRTKSVHLLINSPGGIVSAGLAIYDTIQSIPTPVATLCLGEAASMASLLLTAGAPSQRRALPNSRIMIHQPSGGFLGQASDKAIHAKEILKLRERFYAIYVRTALSRLMFLAEEAAAAAGSVRQRKMLLAEEAAAAAAAGGSMR</sequence>